<dbReference type="AlphaFoldDB" id="A0A4U1FK08"/>
<accession>A0A4U1FK08</accession>
<comment type="caution">
    <text evidence="2">The sequence shown here is derived from an EMBL/GenBank/DDBJ whole genome shotgun (WGS) entry which is preliminary data.</text>
</comment>
<feature type="region of interest" description="Disordered" evidence="1">
    <location>
        <begin position="50"/>
        <end position="84"/>
    </location>
</feature>
<feature type="compositionally biased region" description="Polar residues" evidence="1">
    <location>
        <begin position="69"/>
        <end position="84"/>
    </location>
</feature>
<proteinExistence type="predicted"/>
<organism evidence="2 3">
    <name type="scientific">Monodon monoceros</name>
    <name type="common">Narwhal</name>
    <name type="synonym">Ceratodon monodon</name>
    <dbReference type="NCBI Taxonomy" id="40151"/>
    <lineage>
        <taxon>Eukaryota</taxon>
        <taxon>Metazoa</taxon>
        <taxon>Chordata</taxon>
        <taxon>Craniata</taxon>
        <taxon>Vertebrata</taxon>
        <taxon>Euteleostomi</taxon>
        <taxon>Mammalia</taxon>
        <taxon>Eutheria</taxon>
        <taxon>Laurasiatheria</taxon>
        <taxon>Artiodactyla</taxon>
        <taxon>Whippomorpha</taxon>
        <taxon>Cetacea</taxon>
        <taxon>Odontoceti</taxon>
        <taxon>Monodontidae</taxon>
        <taxon>Monodon</taxon>
    </lineage>
</organism>
<reference evidence="3" key="1">
    <citation type="journal article" date="2019" name="IScience">
        <title>Narwhal Genome Reveals Long-Term Low Genetic Diversity despite Current Large Abundance Size.</title>
        <authorList>
            <person name="Westbury M.V."/>
            <person name="Petersen B."/>
            <person name="Garde E."/>
            <person name="Heide-Jorgensen M.P."/>
            <person name="Lorenzen E.D."/>
        </authorList>
    </citation>
    <scope>NUCLEOTIDE SEQUENCE [LARGE SCALE GENOMIC DNA]</scope>
</reference>
<evidence type="ECO:0000256" key="1">
    <source>
        <dbReference type="SAM" id="MobiDB-lite"/>
    </source>
</evidence>
<sequence length="84" mass="8543">MSEAGLNLALCGPRARPRASPHDVALCLVSSCEFEQRVAVPVALAHVATGSVNDSSARSQELAGAPGVQETSPTSVSKSLPTLS</sequence>
<protein>
    <submittedName>
        <fullName evidence="2">Uncharacterized protein</fullName>
    </submittedName>
</protein>
<name>A0A4U1FK08_MONMO</name>
<dbReference type="EMBL" id="RWIC01000121">
    <property type="protein sequence ID" value="TKC49336.1"/>
    <property type="molecule type" value="Genomic_DNA"/>
</dbReference>
<feature type="compositionally biased region" description="Polar residues" evidence="1">
    <location>
        <begin position="50"/>
        <end position="59"/>
    </location>
</feature>
<evidence type="ECO:0000313" key="2">
    <source>
        <dbReference type="EMBL" id="TKC49336.1"/>
    </source>
</evidence>
<dbReference type="Proteomes" id="UP000308365">
    <property type="component" value="Unassembled WGS sequence"/>
</dbReference>
<evidence type="ECO:0000313" key="3">
    <source>
        <dbReference type="Proteomes" id="UP000308365"/>
    </source>
</evidence>
<gene>
    <name evidence="2" type="ORF">EI555_021505</name>
</gene>